<dbReference type="AlphaFoldDB" id="A0A699ZHC8"/>
<evidence type="ECO:0000259" key="4">
    <source>
        <dbReference type="Pfam" id="PF00251"/>
    </source>
</evidence>
<feature type="domain" description="Glycosyl hydrolase family 32 N-terminal" evidence="4">
    <location>
        <begin position="2"/>
        <end position="47"/>
    </location>
</feature>
<sequence length="82" mass="8490">MDLVHWELLPHAIMPTEGTVDSAGCFSGCAAVDHDGSAALLYTGVRMRGSAAAGPLPPPECDLGLPFIESQCLVVAEDSLHA</sequence>
<comment type="caution">
    <text evidence="5">The sequence shown here is derived from an EMBL/GenBank/DDBJ whole genome shotgun (WGS) entry which is preliminary data.</text>
</comment>
<dbReference type="GO" id="GO:0016798">
    <property type="term" value="F:hydrolase activity, acting on glycosyl bonds"/>
    <property type="evidence" value="ECO:0007669"/>
    <property type="project" value="UniProtKB-KW"/>
</dbReference>
<keyword evidence="6" id="KW-1185">Reference proteome</keyword>
<comment type="similarity">
    <text evidence="1">Belongs to the glycosyl hydrolase 32 family.</text>
</comment>
<evidence type="ECO:0000256" key="2">
    <source>
        <dbReference type="ARBA" id="ARBA00022801"/>
    </source>
</evidence>
<dbReference type="SUPFAM" id="SSF75005">
    <property type="entry name" value="Arabinanase/levansucrase/invertase"/>
    <property type="match status" value="1"/>
</dbReference>
<protein>
    <submittedName>
        <fullName evidence="5">Arabinanase/levansucrase/invertase</fullName>
    </submittedName>
</protein>
<dbReference type="PANTHER" id="PTHR43101">
    <property type="entry name" value="BETA-FRUCTOSIDASE"/>
    <property type="match status" value="1"/>
</dbReference>
<evidence type="ECO:0000256" key="1">
    <source>
        <dbReference type="ARBA" id="ARBA00009902"/>
    </source>
</evidence>
<keyword evidence="3" id="KW-0326">Glycosidase</keyword>
<dbReference type="EMBL" id="BLLF01001947">
    <property type="protein sequence ID" value="GFH22003.1"/>
    <property type="molecule type" value="Genomic_DNA"/>
</dbReference>
<dbReference type="PANTHER" id="PTHR43101:SF1">
    <property type="entry name" value="BETA-FRUCTOSIDASE"/>
    <property type="match status" value="1"/>
</dbReference>
<keyword evidence="2" id="KW-0378">Hydrolase</keyword>
<evidence type="ECO:0000256" key="3">
    <source>
        <dbReference type="ARBA" id="ARBA00023295"/>
    </source>
</evidence>
<evidence type="ECO:0000313" key="6">
    <source>
        <dbReference type="Proteomes" id="UP000485058"/>
    </source>
</evidence>
<reference evidence="5 6" key="1">
    <citation type="submission" date="2020-02" db="EMBL/GenBank/DDBJ databases">
        <title>Draft genome sequence of Haematococcus lacustris strain NIES-144.</title>
        <authorList>
            <person name="Morimoto D."/>
            <person name="Nakagawa S."/>
            <person name="Yoshida T."/>
            <person name="Sawayama S."/>
        </authorList>
    </citation>
    <scope>NUCLEOTIDE SEQUENCE [LARGE SCALE GENOMIC DNA]</scope>
    <source>
        <strain evidence="5 6">NIES-144</strain>
    </source>
</reference>
<dbReference type="Gene3D" id="2.115.10.20">
    <property type="entry name" value="Glycosyl hydrolase domain, family 43"/>
    <property type="match status" value="1"/>
</dbReference>
<accession>A0A699ZHC8</accession>
<organism evidence="5 6">
    <name type="scientific">Haematococcus lacustris</name>
    <name type="common">Green alga</name>
    <name type="synonym">Haematococcus pluvialis</name>
    <dbReference type="NCBI Taxonomy" id="44745"/>
    <lineage>
        <taxon>Eukaryota</taxon>
        <taxon>Viridiplantae</taxon>
        <taxon>Chlorophyta</taxon>
        <taxon>core chlorophytes</taxon>
        <taxon>Chlorophyceae</taxon>
        <taxon>CS clade</taxon>
        <taxon>Chlamydomonadales</taxon>
        <taxon>Haematococcaceae</taxon>
        <taxon>Haematococcus</taxon>
    </lineage>
</organism>
<dbReference type="InterPro" id="IPR013148">
    <property type="entry name" value="Glyco_hydro_32_N"/>
</dbReference>
<proteinExistence type="inferred from homology"/>
<dbReference type="InterPro" id="IPR051214">
    <property type="entry name" value="GH32_Enzymes"/>
</dbReference>
<dbReference type="Proteomes" id="UP000485058">
    <property type="component" value="Unassembled WGS sequence"/>
</dbReference>
<name>A0A699ZHC8_HAELA</name>
<dbReference type="InterPro" id="IPR023296">
    <property type="entry name" value="Glyco_hydro_beta-prop_sf"/>
</dbReference>
<evidence type="ECO:0000313" key="5">
    <source>
        <dbReference type="EMBL" id="GFH22003.1"/>
    </source>
</evidence>
<gene>
    <name evidence="5" type="ORF">HaLaN_19401</name>
</gene>
<dbReference type="Pfam" id="PF00251">
    <property type="entry name" value="Glyco_hydro_32N"/>
    <property type="match status" value="1"/>
</dbReference>